<protein>
    <submittedName>
        <fullName evidence="2">Uncharacterized protein</fullName>
    </submittedName>
</protein>
<keyword evidence="1" id="KW-1133">Transmembrane helix</keyword>
<name>U4L935_PYROM</name>
<reference evidence="2 3" key="1">
    <citation type="journal article" date="2013" name="PLoS Genet.">
        <title>The genome and development-dependent transcriptomes of Pyronema confluens: a window into fungal evolution.</title>
        <authorList>
            <person name="Traeger S."/>
            <person name="Altegoer F."/>
            <person name="Freitag M."/>
            <person name="Gabaldon T."/>
            <person name="Kempken F."/>
            <person name="Kumar A."/>
            <person name="Marcet-Houben M."/>
            <person name="Poggeler S."/>
            <person name="Stajich J.E."/>
            <person name="Nowrousian M."/>
        </authorList>
    </citation>
    <scope>NUCLEOTIDE SEQUENCE [LARGE SCALE GENOMIC DNA]</scope>
    <source>
        <strain evidence="3">CBS 100304</strain>
        <tissue evidence="2">Vegetative mycelium</tissue>
    </source>
</reference>
<dbReference type="Proteomes" id="UP000018144">
    <property type="component" value="Unassembled WGS sequence"/>
</dbReference>
<dbReference type="AlphaFoldDB" id="U4L935"/>
<evidence type="ECO:0000313" key="2">
    <source>
        <dbReference type="EMBL" id="CCX14562.1"/>
    </source>
</evidence>
<feature type="transmembrane region" description="Helical" evidence="1">
    <location>
        <begin position="6"/>
        <end position="25"/>
    </location>
</feature>
<organism evidence="2 3">
    <name type="scientific">Pyronema omphalodes (strain CBS 100304)</name>
    <name type="common">Pyronema confluens</name>
    <dbReference type="NCBI Taxonomy" id="1076935"/>
    <lineage>
        <taxon>Eukaryota</taxon>
        <taxon>Fungi</taxon>
        <taxon>Dikarya</taxon>
        <taxon>Ascomycota</taxon>
        <taxon>Pezizomycotina</taxon>
        <taxon>Pezizomycetes</taxon>
        <taxon>Pezizales</taxon>
        <taxon>Pyronemataceae</taxon>
        <taxon>Pyronema</taxon>
    </lineage>
</organism>
<accession>U4L935</accession>
<dbReference type="EMBL" id="HF936021">
    <property type="protein sequence ID" value="CCX14562.1"/>
    <property type="molecule type" value="Genomic_DNA"/>
</dbReference>
<sequence length="61" mass="6314">MTDRQYLVASLITIVVYTVIVYATLPEDPREEFLVGAHCGGSGLWGACGGGLAGVSKDAKG</sequence>
<gene>
    <name evidence="2" type="ORF">PCON_14156</name>
</gene>
<keyword evidence="3" id="KW-1185">Reference proteome</keyword>
<proteinExistence type="predicted"/>
<evidence type="ECO:0000313" key="3">
    <source>
        <dbReference type="Proteomes" id="UP000018144"/>
    </source>
</evidence>
<keyword evidence="1" id="KW-0472">Membrane</keyword>
<keyword evidence="1" id="KW-0812">Transmembrane</keyword>
<evidence type="ECO:0000256" key="1">
    <source>
        <dbReference type="SAM" id="Phobius"/>
    </source>
</evidence>